<dbReference type="GO" id="GO:0009231">
    <property type="term" value="P:riboflavin biosynthetic process"/>
    <property type="evidence" value="ECO:0007669"/>
    <property type="project" value="InterPro"/>
</dbReference>
<keyword evidence="3" id="KW-1185">Reference proteome</keyword>
<reference evidence="2" key="1">
    <citation type="submission" date="2020-10" db="EMBL/GenBank/DDBJ databases">
        <title>Sequencing the genomes of 1000 actinobacteria strains.</title>
        <authorList>
            <person name="Klenk H.-P."/>
        </authorList>
    </citation>
    <scope>NUCLEOTIDE SEQUENCE</scope>
    <source>
        <strain evidence="2">DSM 45354</strain>
    </source>
</reference>
<evidence type="ECO:0000313" key="3">
    <source>
        <dbReference type="Proteomes" id="UP000638648"/>
    </source>
</evidence>
<accession>A0A927RN39</accession>
<dbReference type="PANTHER" id="PTHR38011">
    <property type="entry name" value="DIHYDROFOLATE REDUCTASE FAMILY PROTEIN (AFU_ORTHOLOGUE AFUA_8G06820)"/>
    <property type="match status" value="1"/>
</dbReference>
<dbReference type="SUPFAM" id="SSF53597">
    <property type="entry name" value="Dihydrofolate reductase-like"/>
    <property type="match status" value="1"/>
</dbReference>
<dbReference type="PANTHER" id="PTHR38011:SF2">
    <property type="entry name" value="BIFUNCTIONAL DEAMINASE-REDUCTASE DOMAIN PROTEIN"/>
    <property type="match status" value="1"/>
</dbReference>
<dbReference type="InterPro" id="IPR002734">
    <property type="entry name" value="RibDG_C"/>
</dbReference>
<dbReference type="GO" id="GO:0008703">
    <property type="term" value="F:5-amino-6-(5-phosphoribosylamino)uracil reductase activity"/>
    <property type="evidence" value="ECO:0007669"/>
    <property type="project" value="InterPro"/>
</dbReference>
<dbReference type="InterPro" id="IPR024072">
    <property type="entry name" value="DHFR-like_dom_sf"/>
</dbReference>
<evidence type="ECO:0000313" key="2">
    <source>
        <dbReference type="EMBL" id="MBE1609633.1"/>
    </source>
</evidence>
<comment type="caution">
    <text evidence="2">The sequence shown here is derived from an EMBL/GenBank/DDBJ whole genome shotgun (WGS) entry which is preliminary data.</text>
</comment>
<dbReference type="Proteomes" id="UP000638648">
    <property type="component" value="Unassembled WGS sequence"/>
</dbReference>
<evidence type="ECO:0000259" key="1">
    <source>
        <dbReference type="Pfam" id="PF01872"/>
    </source>
</evidence>
<proteinExistence type="predicted"/>
<dbReference type="RefSeq" id="WP_192753178.1">
    <property type="nucleotide sequence ID" value="NZ_BAABJL010000062.1"/>
</dbReference>
<dbReference type="Gene3D" id="3.40.430.10">
    <property type="entry name" value="Dihydrofolate Reductase, subunit A"/>
    <property type="match status" value="1"/>
</dbReference>
<dbReference type="AlphaFoldDB" id="A0A927RN39"/>
<dbReference type="InterPro" id="IPR050765">
    <property type="entry name" value="Riboflavin_Biosynth_HTPR"/>
</dbReference>
<dbReference type="EMBL" id="JADBEM010000001">
    <property type="protein sequence ID" value="MBE1609633.1"/>
    <property type="molecule type" value="Genomic_DNA"/>
</dbReference>
<name>A0A927RN39_9ACTN</name>
<organism evidence="2 3">
    <name type="scientific">Actinopolymorpha pittospori</name>
    <dbReference type="NCBI Taxonomy" id="648752"/>
    <lineage>
        <taxon>Bacteria</taxon>
        <taxon>Bacillati</taxon>
        <taxon>Actinomycetota</taxon>
        <taxon>Actinomycetes</taxon>
        <taxon>Propionibacteriales</taxon>
        <taxon>Actinopolymorphaceae</taxon>
        <taxon>Actinopolymorpha</taxon>
    </lineage>
</organism>
<dbReference type="Pfam" id="PF01872">
    <property type="entry name" value="RibD_C"/>
    <property type="match status" value="1"/>
</dbReference>
<protein>
    <submittedName>
        <fullName evidence="2">Dihydrofolate reductase</fullName>
    </submittedName>
</protein>
<gene>
    <name evidence="2" type="ORF">HEB94_006481</name>
</gene>
<sequence length="195" mass="21102">MSFQAHPDTNETKAGQSPRKVVGGYFLSLDGVAEAPDRFITAWDDETDASGADLIKTQDAVILGRRSYDAWAQFWPGSEIEPFASFINAVPKYVATSTPLEREWTNSRVIDGGLVDFVRHLKGRPGGDIGLHGSISVARTLLAADVVDELRLVIAPTIVGSGQGLFDGLPPIRLETIRSTASPSGHLLVDYRVVR</sequence>
<feature type="domain" description="Bacterial bifunctional deaminase-reductase C-terminal" evidence="1">
    <location>
        <begin position="20"/>
        <end position="185"/>
    </location>
</feature>